<reference evidence="1 2" key="1">
    <citation type="journal article" date="2016" name="Sci. Rep.">
        <title>The genome sequence of the outbreeding globe artichoke constructed de novo incorporating a phase-aware low-pass sequencing strategy of F1 progeny.</title>
        <authorList>
            <person name="Scaglione D."/>
            <person name="Reyes-Chin-Wo S."/>
            <person name="Acquadro A."/>
            <person name="Froenicke L."/>
            <person name="Portis E."/>
            <person name="Beitel C."/>
            <person name="Tirone M."/>
            <person name="Mauro R."/>
            <person name="Lo Monaco A."/>
            <person name="Mauromicale G."/>
            <person name="Faccioli P."/>
            <person name="Cattivelli L."/>
            <person name="Rieseberg L."/>
            <person name="Michelmore R."/>
            <person name="Lanteri S."/>
        </authorList>
    </citation>
    <scope>NUCLEOTIDE SEQUENCE [LARGE SCALE GENOMIC DNA]</scope>
    <source>
        <strain evidence="1">2C</strain>
    </source>
</reference>
<proteinExistence type="predicted"/>
<name>A0A103XD14_CYNCS</name>
<dbReference type="AlphaFoldDB" id="A0A103XD14"/>
<dbReference type="Gramene" id="KVH88416">
    <property type="protein sequence ID" value="KVH88416"/>
    <property type="gene ID" value="Ccrd_026887"/>
</dbReference>
<organism evidence="1 2">
    <name type="scientific">Cynara cardunculus var. scolymus</name>
    <name type="common">Globe artichoke</name>
    <name type="synonym">Cynara scolymus</name>
    <dbReference type="NCBI Taxonomy" id="59895"/>
    <lineage>
        <taxon>Eukaryota</taxon>
        <taxon>Viridiplantae</taxon>
        <taxon>Streptophyta</taxon>
        <taxon>Embryophyta</taxon>
        <taxon>Tracheophyta</taxon>
        <taxon>Spermatophyta</taxon>
        <taxon>Magnoliopsida</taxon>
        <taxon>eudicotyledons</taxon>
        <taxon>Gunneridae</taxon>
        <taxon>Pentapetalae</taxon>
        <taxon>asterids</taxon>
        <taxon>campanulids</taxon>
        <taxon>Asterales</taxon>
        <taxon>Asteraceae</taxon>
        <taxon>Carduoideae</taxon>
        <taxon>Cardueae</taxon>
        <taxon>Carduinae</taxon>
        <taxon>Cynara</taxon>
    </lineage>
</organism>
<sequence>MTRGNIVCKGFQSEAGFAYMMMMIYIEETMMMNKCILFQNCNLCSAWDDDEVKEGKQFSSLLDSRHENCVSWSLATRIVVIIFAEVP</sequence>
<dbReference type="Proteomes" id="UP000243975">
    <property type="component" value="Unassembled WGS sequence"/>
</dbReference>
<dbReference type="EMBL" id="LEKV01005414">
    <property type="protein sequence ID" value="KVH88416.1"/>
    <property type="molecule type" value="Genomic_DNA"/>
</dbReference>
<evidence type="ECO:0000313" key="2">
    <source>
        <dbReference type="Proteomes" id="UP000243975"/>
    </source>
</evidence>
<protein>
    <submittedName>
        <fullName evidence="1">Uncharacterized protein</fullName>
    </submittedName>
</protein>
<evidence type="ECO:0000313" key="1">
    <source>
        <dbReference type="EMBL" id="KVH88416.1"/>
    </source>
</evidence>
<accession>A0A103XD14</accession>
<gene>
    <name evidence="1" type="ORF">Ccrd_026887</name>
</gene>
<keyword evidence="2" id="KW-1185">Reference proteome</keyword>
<comment type="caution">
    <text evidence="1">The sequence shown here is derived from an EMBL/GenBank/DDBJ whole genome shotgun (WGS) entry which is preliminary data.</text>
</comment>